<comment type="caution">
    <text evidence="1">The sequence shown here is derived from an EMBL/GenBank/DDBJ whole genome shotgun (WGS) entry which is preliminary data.</text>
</comment>
<evidence type="ECO:0000313" key="1">
    <source>
        <dbReference type="EMBL" id="KAF6311925.1"/>
    </source>
</evidence>
<organism evidence="1 2">
    <name type="scientific">Pipistrellus kuhlii</name>
    <name type="common">Kuhl's pipistrelle</name>
    <dbReference type="NCBI Taxonomy" id="59472"/>
    <lineage>
        <taxon>Eukaryota</taxon>
        <taxon>Metazoa</taxon>
        <taxon>Chordata</taxon>
        <taxon>Craniata</taxon>
        <taxon>Vertebrata</taxon>
        <taxon>Euteleostomi</taxon>
        <taxon>Mammalia</taxon>
        <taxon>Eutheria</taxon>
        <taxon>Laurasiatheria</taxon>
        <taxon>Chiroptera</taxon>
        <taxon>Yangochiroptera</taxon>
        <taxon>Vespertilionidae</taxon>
        <taxon>Pipistrellus</taxon>
    </lineage>
</organism>
<sequence>MWATSCFTRWRSFSCLHLLKFPSVTCRSTGTSMRSPSVQISIPASTTCVFIPLVKLLARAMMSITLWTDSLTLLPHIWNRWLLTTTNISTYLVSDHKEEGSCRPPGFLLPCCRLADTTGLSWEVTLQETGA</sequence>
<dbReference type="Proteomes" id="UP000558488">
    <property type="component" value="Unassembled WGS sequence"/>
</dbReference>
<proteinExistence type="predicted"/>
<dbReference type="AlphaFoldDB" id="A0A7J7UGB1"/>
<gene>
    <name evidence="1" type="ORF">mPipKuh1_009112</name>
</gene>
<keyword evidence="2" id="KW-1185">Reference proteome</keyword>
<dbReference type="EMBL" id="JACAGB010000020">
    <property type="protein sequence ID" value="KAF6311925.1"/>
    <property type="molecule type" value="Genomic_DNA"/>
</dbReference>
<evidence type="ECO:0000313" key="2">
    <source>
        <dbReference type="Proteomes" id="UP000558488"/>
    </source>
</evidence>
<accession>A0A7J7UGB1</accession>
<name>A0A7J7UGB1_PIPKU</name>
<reference evidence="1 2" key="1">
    <citation type="journal article" date="2020" name="Nature">
        <title>Six reference-quality genomes reveal evolution of bat adaptations.</title>
        <authorList>
            <person name="Jebb D."/>
            <person name="Huang Z."/>
            <person name="Pippel M."/>
            <person name="Hughes G.M."/>
            <person name="Lavrichenko K."/>
            <person name="Devanna P."/>
            <person name="Winkler S."/>
            <person name="Jermiin L.S."/>
            <person name="Skirmuntt E.C."/>
            <person name="Katzourakis A."/>
            <person name="Burkitt-Gray L."/>
            <person name="Ray D.A."/>
            <person name="Sullivan K.A.M."/>
            <person name="Roscito J.G."/>
            <person name="Kirilenko B.M."/>
            <person name="Davalos L.M."/>
            <person name="Corthals A.P."/>
            <person name="Power M.L."/>
            <person name="Jones G."/>
            <person name="Ransome R.D."/>
            <person name="Dechmann D.K.N."/>
            <person name="Locatelli A.G."/>
            <person name="Puechmaille S.J."/>
            <person name="Fedrigo O."/>
            <person name="Jarvis E.D."/>
            <person name="Hiller M."/>
            <person name="Vernes S.C."/>
            <person name="Myers E.W."/>
            <person name="Teeling E.C."/>
        </authorList>
    </citation>
    <scope>NUCLEOTIDE SEQUENCE [LARGE SCALE GENOMIC DNA]</scope>
    <source>
        <strain evidence="1">MPipKuh1</strain>
        <tissue evidence="1">Flight muscle</tissue>
    </source>
</reference>
<protein>
    <submittedName>
        <fullName evidence="1">Uncharacterized protein</fullName>
    </submittedName>
</protein>